<evidence type="ECO:0000256" key="7">
    <source>
        <dbReference type="ARBA" id="ARBA00047820"/>
    </source>
</evidence>
<keyword evidence="8" id="KW-0129">CBS domain</keyword>
<reference evidence="10 11" key="1">
    <citation type="submission" date="2017-06" db="EMBL/GenBank/DDBJ databases">
        <title>Draft Genome Sequence of Natranaerobius trueperi halophilic, alkalithermophilic bacteria from soda lakes.</title>
        <authorList>
            <person name="Zhao B."/>
        </authorList>
    </citation>
    <scope>NUCLEOTIDE SEQUENCE [LARGE SCALE GENOMIC DNA]</scope>
    <source>
        <strain evidence="10 11">DSM 18760</strain>
    </source>
</reference>
<dbReference type="SUPFAM" id="SSF64182">
    <property type="entry name" value="DHH phosphoesterases"/>
    <property type="match status" value="1"/>
</dbReference>
<feature type="domain" description="CBS" evidence="9">
    <location>
        <begin position="75"/>
        <end position="134"/>
    </location>
</feature>
<keyword evidence="3" id="KW-0479">Metal-binding</keyword>
<dbReference type="Pfam" id="PF01368">
    <property type="entry name" value="DHH"/>
    <property type="match status" value="1"/>
</dbReference>
<feature type="domain" description="CBS" evidence="9">
    <location>
        <begin position="253"/>
        <end position="311"/>
    </location>
</feature>
<organism evidence="10 11">
    <name type="scientific">Natranaerobius trueperi</name>
    <dbReference type="NCBI Taxonomy" id="759412"/>
    <lineage>
        <taxon>Bacteria</taxon>
        <taxon>Bacillati</taxon>
        <taxon>Bacillota</taxon>
        <taxon>Clostridia</taxon>
        <taxon>Natranaerobiales</taxon>
        <taxon>Natranaerobiaceae</taxon>
        <taxon>Natranaerobius</taxon>
    </lineage>
</organism>
<dbReference type="OrthoDB" id="9766150at2"/>
<accession>A0A226BZQ2</accession>
<dbReference type="Gene3D" id="3.90.1640.10">
    <property type="entry name" value="inorganic pyrophosphatase (n-terminal core)"/>
    <property type="match status" value="2"/>
</dbReference>
<protein>
    <recommendedName>
        <fullName evidence="2">inorganic diphosphatase</fullName>
        <ecNumber evidence="2">3.6.1.1</ecNumber>
    </recommendedName>
    <alternativeName>
        <fullName evidence="6">Pyrophosphate phospho-hydrolase</fullName>
    </alternativeName>
</protein>
<gene>
    <name evidence="10" type="ORF">CDO51_07650</name>
</gene>
<dbReference type="InterPro" id="IPR000644">
    <property type="entry name" value="CBS_dom"/>
</dbReference>
<dbReference type="Gene3D" id="3.40.1390.20">
    <property type="entry name" value="HprK N-terminal domain-like"/>
    <property type="match status" value="1"/>
</dbReference>
<proteinExistence type="predicted"/>
<dbReference type="GO" id="GO:0004427">
    <property type="term" value="F:inorganic diphosphate phosphatase activity"/>
    <property type="evidence" value="ECO:0007669"/>
    <property type="project" value="UniProtKB-EC"/>
</dbReference>
<dbReference type="EMBL" id="NIQC01000015">
    <property type="protein sequence ID" value="OWZ83577.1"/>
    <property type="molecule type" value="Genomic_DNA"/>
</dbReference>
<dbReference type="SMART" id="SM00116">
    <property type="entry name" value="CBS"/>
    <property type="match status" value="2"/>
</dbReference>
<comment type="catalytic activity">
    <reaction evidence="7">
        <text>diphosphate + H2O = 2 phosphate + H(+)</text>
        <dbReference type="Rhea" id="RHEA:24576"/>
        <dbReference type="ChEBI" id="CHEBI:15377"/>
        <dbReference type="ChEBI" id="CHEBI:15378"/>
        <dbReference type="ChEBI" id="CHEBI:33019"/>
        <dbReference type="ChEBI" id="CHEBI:43474"/>
        <dbReference type="EC" id="3.6.1.1"/>
    </reaction>
</comment>
<dbReference type="SMART" id="SM01131">
    <property type="entry name" value="DHHA2"/>
    <property type="match status" value="1"/>
</dbReference>
<dbReference type="PANTHER" id="PTHR12112">
    <property type="entry name" value="BNIP - RELATED"/>
    <property type="match status" value="1"/>
</dbReference>
<evidence type="ECO:0000256" key="4">
    <source>
        <dbReference type="ARBA" id="ARBA00022801"/>
    </source>
</evidence>
<dbReference type="NCBIfam" id="NF003877">
    <property type="entry name" value="PRK05427.1"/>
    <property type="match status" value="1"/>
</dbReference>
<dbReference type="SUPFAM" id="SSF54631">
    <property type="entry name" value="CBS-domain pair"/>
    <property type="match status" value="1"/>
</dbReference>
<dbReference type="InterPro" id="IPR046342">
    <property type="entry name" value="CBS_dom_sf"/>
</dbReference>
<dbReference type="PANTHER" id="PTHR12112:SF22">
    <property type="entry name" value="MANGANESE-DEPENDENT INORGANIC PYROPHOSPHATASE-RELATED"/>
    <property type="match status" value="1"/>
</dbReference>
<dbReference type="PROSITE" id="PS51371">
    <property type="entry name" value="CBS"/>
    <property type="match status" value="2"/>
</dbReference>
<dbReference type="Pfam" id="PF02833">
    <property type="entry name" value="DHHA2"/>
    <property type="match status" value="1"/>
</dbReference>
<evidence type="ECO:0000256" key="2">
    <source>
        <dbReference type="ARBA" id="ARBA00012146"/>
    </source>
</evidence>
<dbReference type="Pfam" id="PF00571">
    <property type="entry name" value="CBS"/>
    <property type="match status" value="2"/>
</dbReference>
<dbReference type="SUPFAM" id="SSF75138">
    <property type="entry name" value="HprK N-terminal domain-like"/>
    <property type="match status" value="1"/>
</dbReference>
<dbReference type="Pfam" id="PF07085">
    <property type="entry name" value="DRTGG"/>
    <property type="match status" value="1"/>
</dbReference>
<dbReference type="InterPro" id="IPR038222">
    <property type="entry name" value="DHHA2_dom_sf"/>
</dbReference>
<comment type="cofactor">
    <cofactor evidence="1">
        <name>Mn(2+)</name>
        <dbReference type="ChEBI" id="CHEBI:29035"/>
    </cofactor>
</comment>
<evidence type="ECO:0000256" key="5">
    <source>
        <dbReference type="ARBA" id="ARBA00023211"/>
    </source>
</evidence>
<evidence type="ECO:0000259" key="9">
    <source>
        <dbReference type="PROSITE" id="PS51371"/>
    </source>
</evidence>
<dbReference type="InterPro" id="IPR010766">
    <property type="entry name" value="DRTGG"/>
</dbReference>
<dbReference type="EC" id="3.6.1.1" evidence="2"/>
<dbReference type="InterPro" id="IPR028979">
    <property type="entry name" value="Ser_kin/Pase_Hpr-like_N_sf"/>
</dbReference>
<evidence type="ECO:0000313" key="10">
    <source>
        <dbReference type="EMBL" id="OWZ83577.1"/>
    </source>
</evidence>
<sequence>MNNKPIYILGHKKPDTDSICSAIAYTYLKNKVEGTDKYQAGRIGNINKETEYVLSFLEVEKPQLVEDVKSRVIDMLTNRPITISPETTIKEINDIRKTKQIKSLPVVDNEFKLQGLVTMGDLAAKVMTDLERDFLGPTKLELDCLSKILNGRVIVKNHDTNLSGKVLVGAMSQKTLSKYISKNDIVILGDRPKAQLDCIKAGAKCLILTCNTEPNEEIISKASQNDSAIITVPFDSFKTARFLIMATPVKSFLKSEDIIHFYDDDLIEEAKKEMLSTRFRSYPVIDHDHKLIGMVSRKDLLTLKGKEVILVDHNEKSQAVTGIDEAKIKEIIDHHRLGDLSSNEPILIRNEPVGSTATIVYQLYKEYCISPPKHIAGLMLAAILSDTVMLKSPTCTNLDKQFAHELEKISELNIQEFGKRMFQEGAGILKENPNSMITKDFKEFSFGEKKVAIGQMNAVDKDDVLAFITNIRKAMTSLVNENDYHLLLFMITDIQKQDSLILAEGPEKASLEAVFQKPLDLDSLYLENVVSRKKQVVPPLSEYFSNQ</sequence>
<dbReference type="Gene3D" id="3.10.310.20">
    <property type="entry name" value="DHHA2 domain"/>
    <property type="match status" value="1"/>
</dbReference>
<dbReference type="NCBIfam" id="NF011442">
    <property type="entry name" value="PRK14869.1-4"/>
    <property type="match status" value="1"/>
</dbReference>
<dbReference type="Proteomes" id="UP000214588">
    <property type="component" value="Unassembled WGS sequence"/>
</dbReference>
<keyword evidence="5" id="KW-0464">Manganese</keyword>
<dbReference type="InterPro" id="IPR038763">
    <property type="entry name" value="DHH_sf"/>
</dbReference>
<name>A0A226BZQ2_9FIRM</name>
<dbReference type="InterPro" id="IPR004097">
    <property type="entry name" value="DHHA2"/>
</dbReference>
<dbReference type="AlphaFoldDB" id="A0A226BZQ2"/>
<keyword evidence="4" id="KW-0378">Hydrolase</keyword>
<evidence type="ECO:0000256" key="6">
    <source>
        <dbReference type="ARBA" id="ARBA00032535"/>
    </source>
</evidence>
<evidence type="ECO:0000256" key="8">
    <source>
        <dbReference type="PROSITE-ProRule" id="PRU00703"/>
    </source>
</evidence>
<keyword evidence="11" id="KW-1185">Reference proteome</keyword>
<evidence type="ECO:0000256" key="1">
    <source>
        <dbReference type="ARBA" id="ARBA00001936"/>
    </source>
</evidence>
<dbReference type="NCBIfam" id="NF011443">
    <property type="entry name" value="PRK14869.1-5"/>
    <property type="match status" value="1"/>
</dbReference>
<evidence type="ECO:0000256" key="3">
    <source>
        <dbReference type="ARBA" id="ARBA00022723"/>
    </source>
</evidence>
<dbReference type="InterPro" id="IPR001667">
    <property type="entry name" value="DDH_dom"/>
</dbReference>
<dbReference type="GO" id="GO:0005737">
    <property type="term" value="C:cytoplasm"/>
    <property type="evidence" value="ECO:0007669"/>
    <property type="project" value="InterPro"/>
</dbReference>
<dbReference type="RefSeq" id="WP_089023698.1">
    <property type="nucleotide sequence ID" value="NZ_NIQC01000015.1"/>
</dbReference>
<comment type="caution">
    <text evidence="10">The sequence shown here is derived from an EMBL/GenBank/DDBJ whole genome shotgun (WGS) entry which is preliminary data.</text>
</comment>
<dbReference type="FunFam" id="3.90.1640.10:FF:000001">
    <property type="entry name" value="Probable manganese-dependent inorganic pyrophosphatase"/>
    <property type="match status" value="1"/>
</dbReference>
<evidence type="ECO:0000313" key="11">
    <source>
        <dbReference type="Proteomes" id="UP000214588"/>
    </source>
</evidence>
<dbReference type="GO" id="GO:0046872">
    <property type="term" value="F:metal ion binding"/>
    <property type="evidence" value="ECO:0007669"/>
    <property type="project" value="UniProtKB-KW"/>
</dbReference>